<reference evidence="2" key="1">
    <citation type="journal article" date="2023" name="G3 (Bethesda)">
        <title>Genome assembly and association tests identify interacting loci associated with vigor, precocity, and sex in interspecific pistachio rootstocks.</title>
        <authorList>
            <person name="Palmer W."/>
            <person name="Jacygrad E."/>
            <person name="Sagayaradj S."/>
            <person name="Cavanaugh K."/>
            <person name="Han R."/>
            <person name="Bertier L."/>
            <person name="Beede B."/>
            <person name="Kafkas S."/>
            <person name="Golino D."/>
            <person name="Preece J."/>
            <person name="Michelmore R."/>
        </authorList>
    </citation>
    <scope>NUCLEOTIDE SEQUENCE [LARGE SCALE GENOMIC DNA]</scope>
</reference>
<comment type="caution">
    <text evidence="1">The sequence shown here is derived from an EMBL/GenBank/DDBJ whole genome shotgun (WGS) entry which is preliminary data.</text>
</comment>
<keyword evidence="2" id="KW-1185">Reference proteome</keyword>
<dbReference type="EMBL" id="CM047899">
    <property type="protein sequence ID" value="KAJ0102916.1"/>
    <property type="molecule type" value="Genomic_DNA"/>
</dbReference>
<evidence type="ECO:0000313" key="1">
    <source>
        <dbReference type="EMBL" id="KAJ0102916.1"/>
    </source>
</evidence>
<organism evidence="1 2">
    <name type="scientific">Pistacia atlantica</name>
    <dbReference type="NCBI Taxonomy" id="434234"/>
    <lineage>
        <taxon>Eukaryota</taxon>
        <taxon>Viridiplantae</taxon>
        <taxon>Streptophyta</taxon>
        <taxon>Embryophyta</taxon>
        <taxon>Tracheophyta</taxon>
        <taxon>Spermatophyta</taxon>
        <taxon>Magnoliopsida</taxon>
        <taxon>eudicotyledons</taxon>
        <taxon>Gunneridae</taxon>
        <taxon>Pentapetalae</taxon>
        <taxon>rosids</taxon>
        <taxon>malvids</taxon>
        <taxon>Sapindales</taxon>
        <taxon>Anacardiaceae</taxon>
        <taxon>Pistacia</taxon>
    </lineage>
</organism>
<name>A0ACC1BVB7_9ROSI</name>
<accession>A0ACC1BVB7</accession>
<sequence length="111" mass="12246">MRDAFSEYEKLQIPYHTYTRDAPSLARGLILAVAADKPEAKSGVIRSEGDLFLNGALACLLTGVGDEHVFHPSEYYPMWTMEAPSDSLKEVLKICTGWQSIARPADLMVAT</sequence>
<proteinExistence type="predicted"/>
<protein>
    <submittedName>
        <fullName evidence="1">Uncharacterized protein</fullName>
    </submittedName>
</protein>
<gene>
    <name evidence="1" type="ORF">Patl1_06234</name>
</gene>
<dbReference type="Proteomes" id="UP001164250">
    <property type="component" value="Chromosome 3"/>
</dbReference>
<evidence type="ECO:0000313" key="2">
    <source>
        <dbReference type="Proteomes" id="UP001164250"/>
    </source>
</evidence>